<dbReference type="InterPro" id="IPR057208">
    <property type="entry name" value="DUF7886"/>
</dbReference>
<evidence type="ECO:0000259" key="1">
    <source>
        <dbReference type="Pfam" id="PF25377"/>
    </source>
</evidence>
<dbReference type="RefSeq" id="XP_002108068.1">
    <property type="nucleotide sequence ID" value="XM_002108032.1"/>
</dbReference>
<dbReference type="Proteomes" id="UP000009022">
    <property type="component" value="Unassembled WGS sequence"/>
</dbReference>
<dbReference type="OrthoDB" id="239865at2759"/>
<dbReference type="eggNOG" id="ENOG502QRVS">
    <property type="taxonomic scope" value="Eukaryota"/>
</dbReference>
<feature type="domain" description="DUF7886" evidence="1">
    <location>
        <begin position="135"/>
        <end position="269"/>
    </location>
</feature>
<name>B3RLY2_TRIAD</name>
<dbReference type="InParanoid" id="B3RLY2"/>
<reference evidence="2 3" key="1">
    <citation type="journal article" date="2008" name="Nature">
        <title>The Trichoplax genome and the nature of placozoans.</title>
        <authorList>
            <person name="Srivastava M."/>
            <person name="Begovic E."/>
            <person name="Chapman J."/>
            <person name="Putnam N.H."/>
            <person name="Hellsten U."/>
            <person name="Kawashima T."/>
            <person name="Kuo A."/>
            <person name="Mitros T."/>
            <person name="Salamov A."/>
            <person name="Carpenter M.L."/>
            <person name="Signorovitch A.Y."/>
            <person name="Moreno M.A."/>
            <person name="Kamm K."/>
            <person name="Grimwood J."/>
            <person name="Schmutz J."/>
            <person name="Shapiro H."/>
            <person name="Grigoriev I.V."/>
            <person name="Buss L.W."/>
            <person name="Schierwater B."/>
            <person name="Dellaporta S.L."/>
            <person name="Rokhsar D.S."/>
        </authorList>
    </citation>
    <scope>NUCLEOTIDE SEQUENCE [LARGE SCALE GENOMIC DNA]</scope>
    <source>
        <strain evidence="2 3">Grell-BS-1999</strain>
    </source>
</reference>
<gene>
    <name evidence="2" type="ORF">TRIADDRAFT_52165</name>
</gene>
<protein>
    <recommendedName>
        <fullName evidence="1">DUF7886 domain-containing protein</fullName>
    </recommendedName>
</protein>
<sequence>MATIKVHLFLTRHCLIYNPLGIRKREKERKKIATPCHSKFQQLLADIANIGSTTGFKYFTLQLNGKEELLCSILNSPSIYSNENAIGWDDIYDTNNISKKRRPPLLSQMSQSNLLKESGGTGSSLPPASPPISCISNADETLFLIGAYPLYDRPYVWIRNNHSRFMVDSDLENEKTKSSPLRLKSSLEWEKRDIRIWDIIAELVTISCRPSPRNPFAIDIDYYDNSPLVESTLATGSTIRILQEIVTSSHPYNDKVWDDLQQLTKRHFEDLEAVVGNCKVISDCSPLM</sequence>
<dbReference type="KEGG" id="tad:TRIADDRAFT_52165"/>
<accession>B3RLY2</accession>
<proteinExistence type="predicted"/>
<dbReference type="CTD" id="6749283"/>
<dbReference type="EMBL" id="DS985241">
    <property type="protein sequence ID" value="EDV28866.1"/>
    <property type="molecule type" value="Genomic_DNA"/>
</dbReference>
<dbReference type="GeneID" id="6749283"/>
<dbReference type="AlphaFoldDB" id="B3RLY2"/>
<organism evidence="2 3">
    <name type="scientific">Trichoplax adhaerens</name>
    <name type="common">Trichoplax reptans</name>
    <dbReference type="NCBI Taxonomy" id="10228"/>
    <lineage>
        <taxon>Eukaryota</taxon>
        <taxon>Metazoa</taxon>
        <taxon>Placozoa</taxon>
        <taxon>Uniplacotomia</taxon>
        <taxon>Trichoplacea</taxon>
        <taxon>Trichoplacidae</taxon>
        <taxon>Trichoplax</taxon>
    </lineage>
</organism>
<evidence type="ECO:0000313" key="2">
    <source>
        <dbReference type="EMBL" id="EDV28866.1"/>
    </source>
</evidence>
<dbReference type="PhylomeDB" id="B3RLY2"/>
<evidence type="ECO:0000313" key="3">
    <source>
        <dbReference type="Proteomes" id="UP000009022"/>
    </source>
</evidence>
<dbReference type="PANTHER" id="PTHR47915:SF1">
    <property type="entry name" value="SI:DKEY-19B23.7"/>
    <property type="match status" value="1"/>
</dbReference>
<dbReference type="OMA" id="QGIRVWD"/>
<dbReference type="HOGENOM" id="CLU_086836_0_0_1"/>
<dbReference type="PANTHER" id="PTHR47915">
    <property type="entry name" value="SI:DKEY-19B23.7"/>
    <property type="match status" value="1"/>
</dbReference>
<keyword evidence="3" id="KW-1185">Reference proteome</keyword>
<dbReference type="Pfam" id="PF25377">
    <property type="entry name" value="DUF7886"/>
    <property type="match status" value="1"/>
</dbReference>